<evidence type="ECO:0000256" key="3">
    <source>
        <dbReference type="HAMAP-Rule" id="MF_02056"/>
    </source>
</evidence>
<evidence type="ECO:0000313" key="5">
    <source>
        <dbReference type="EMBL" id="MFC4596357.1"/>
    </source>
</evidence>
<dbReference type="EC" id="2.5.1.-" evidence="3"/>
<name>A0ABV9F323_9SPHN</name>
<comment type="cofactor">
    <cofactor evidence="1 3 4">
        <name>pyridoxal 5'-phosphate</name>
        <dbReference type="ChEBI" id="CHEBI:597326"/>
    </cofactor>
</comment>
<evidence type="ECO:0000256" key="4">
    <source>
        <dbReference type="RuleBase" id="RU362118"/>
    </source>
</evidence>
<comment type="function">
    <text evidence="3">Catalyzes the formation of L-homocysteine from O-succinyl-L-homoserine (OSHS) and hydrogen sulfide.</text>
</comment>
<dbReference type="PANTHER" id="PTHR11808:SF80">
    <property type="entry name" value="CYSTATHIONINE GAMMA-LYASE"/>
    <property type="match status" value="1"/>
</dbReference>
<keyword evidence="3" id="KW-0808">Transferase</keyword>
<comment type="subunit">
    <text evidence="3">Homotetramer.</text>
</comment>
<dbReference type="PIRSF" id="PIRSF001434">
    <property type="entry name" value="CGS"/>
    <property type="match status" value="1"/>
</dbReference>
<gene>
    <name evidence="3 5" type="primary">metZ</name>
    <name evidence="5" type="ORF">ACFO3E_19595</name>
</gene>
<dbReference type="Proteomes" id="UP001595957">
    <property type="component" value="Unassembled WGS sequence"/>
</dbReference>
<feature type="modified residue" description="N6-(pyridoxal phosphate)lysine" evidence="3">
    <location>
        <position position="217"/>
    </location>
</feature>
<dbReference type="Gene3D" id="3.40.640.10">
    <property type="entry name" value="Type I PLP-dependent aspartate aminotransferase-like (Major domain)"/>
    <property type="match status" value="1"/>
</dbReference>
<dbReference type="Gene3D" id="3.90.1150.10">
    <property type="entry name" value="Aspartate Aminotransferase, domain 1"/>
    <property type="match status" value="1"/>
</dbReference>
<protein>
    <recommendedName>
        <fullName evidence="3">O-succinylhomoserine sulfhydrylase</fullName>
        <shortName evidence="3">OSH sulfhydrylase</shortName>
        <shortName evidence="3">OSHS sulfhydrylase</shortName>
        <ecNumber evidence="3">2.5.1.-</ecNumber>
    </recommendedName>
</protein>
<dbReference type="InterPro" id="IPR015421">
    <property type="entry name" value="PyrdxlP-dep_Trfase_major"/>
</dbReference>
<comment type="catalytic activity">
    <reaction evidence="3">
        <text>O-succinyl-L-homoserine + hydrogen sulfide = L-homocysteine + succinate</text>
        <dbReference type="Rhea" id="RHEA:27826"/>
        <dbReference type="ChEBI" id="CHEBI:29919"/>
        <dbReference type="ChEBI" id="CHEBI:30031"/>
        <dbReference type="ChEBI" id="CHEBI:57661"/>
        <dbReference type="ChEBI" id="CHEBI:58199"/>
    </reaction>
</comment>
<dbReference type="InterPro" id="IPR015422">
    <property type="entry name" value="PyrdxlP-dep_Trfase_small"/>
</dbReference>
<comment type="caution">
    <text evidence="5">The sequence shown here is derived from an EMBL/GenBank/DDBJ whole genome shotgun (WGS) entry which is preliminary data.</text>
</comment>
<dbReference type="CDD" id="cd00614">
    <property type="entry name" value="CGS_like"/>
    <property type="match status" value="1"/>
</dbReference>
<dbReference type="PANTHER" id="PTHR11808">
    <property type="entry name" value="TRANS-SULFURATION ENZYME FAMILY MEMBER"/>
    <property type="match status" value="1"/>
</dbReference>
<dbReference type="RefSeq" id="WP_066527806.1">
    <property type="nucleotide sequence ID" value="NZ_JBHSFZ010000064.1"/>
</dbReference>
<dbReference type="HAMAP" id="MF_02056">
    <property type="entry name" value="MetZ"/>
    <property type="match status" value="1"/>
</dbReference>
<dbReference type="InterPro" id="IPR015424">
    <property type="entry name" value="PyrdxlP-dep_Trfase"/>
</dbReference>
<dbReference type="SUPFAM" id="SSF53383">
    <property type="entry name" value="PLP-dependent transferases"/>
    <property type="match status" value="1"/>
</dbReference>
<comment type="pathway">
    <text evidence="3">Amino-acid biosynthesis; L-methionine biosynthesis via de novo pathway; L-homocysteine from O-succinyl-L-homoserine: step 1/1.</text>
</comment>
<keyword evidence="2 3" id="KW-0663">Pyridoxal phosphate</keyword>
<accession>A0ABV9F323</accession>
<dbReference type="InterPro" id="IPR006234">
    <property type="entry name" value="O-succ-hSer_sulfhydrylase"/>
</dbReference>
<keyword evidence="3" id="KW-0028">Amino-acid biosynthesis</keyword>
<evidence type="ECO:0000256" key="1">
    <source>
        <dbReference type="ARBA" id="ARBA00001933"/>
    </source>
</evidence>
<dbReference type="Pfam" id="PF01053">
    <property type="entry name" value="Cys_Met_Meta_PP"/>
    <property type="match status" value="1"/>
</dbReference>
<evidence type="ECO:0000256" key="2">
    <source>
        <dbReference type="ARBA" id="ARBA00022898"/>
    </source>
</evidence>
<proteinExistence type="inferred from homology"/>
<organism evidence="5 6">
    <name type="scientific">Sphingobium tyrosinilyticum</name>
    <dbReference type="NCBI Taxonomy" id="2715436"/>
    <lineage>
        <taxon>Bacteria</taxon>
        <taxon>Pseudomonadati</taxon>
        <taxon>Pseudomonadota</taxon>
        <taxon>Alphaproteobacteria</taxon>
        <taxon>Sphingomonadales</taxon>
        <taxon>Sphingomonadaceae</taxon>
        <taxon>Sphingobium</taxon>
    </lineage>
</organism>
<keyword evidence="3" id="KW-0486">Methionine biosynthesis</keyword>
<sequence length="402" mass="43513">MKRRSGQDPEITKNWRPATLAVRGGSARSEWGETSEALFLTSGYSYDRAEDAAMRFAGEQQGMTYSRLQNPTVEMLEKRIALLEGAEACRATATGMAAMTAALLCQLSAGDHVVAGKALFGSCRWLTDTLLPKFGIETTTVDATDNAAWEAAVRPNTKVFFFETPANPTMDVVDLAAVCGIAKAHGIVSVVDNAFATPALQRPMDFGADVVAYSATKMMDGQGRVLAGAICGTEDFIINTLLPFHRNTGPTLSAFNAWVVLKGLETLDLRIRRQSENALKVARFLEGRVAKVLYPGLESHPQHDLAMKQMEMAGPIFSLYVGGGRKEAHGLLNGLELVDISNNIGDSRSLMTHPASTTHYGMAEEARLEVGITEDMLRLNVGLEDADDVIEDLDRALKSIGR</sequence>
<comment type="similarity">
    <text evidence="3">Belongs to the trans-sulfuration enzymes family. MetZ subfamily.</text>
</comment>
<dbReference type="NCBIfam" id="TIGR01325">
    <property type="entry name" value="O_suc_HS_sulf"/>
    <property type="match status" value="1"/>
</dbReference>
<keyword evidence="6" id="KW-1185">Reference proteome</keyword>
<reference evidence="6" key="1">
    <citation type="journal article" date="2019" name="Int. J. Syst. Evol. Microbiol.">
        <title>The Global Catalogue of Microorganisms (GCM) 10K type strain sequencing project: providing services to taxonomists for standard genome sequencing and annotation.</title>
        <authorList>
            <consortium name="The Broad Institute Genomics Platform"/>
            <consortium name="The Broad Institute Genome Sequencing Center for Infectious Disease"/>
            <person name="Wu L."/>
            <person name="Ma J."/>
        </authorList>
    </citation>
    <scope>NUCLEOTIDE SEQUENCE [LARGE SCALE GENOMIC DNA]</scope>
    <source>
        <strain evidence="6">NBRC 103632</strain>
    </source>
</reference>
<dbReference type="EMBL" id="JBHSFZ010000064">
    <property type="protein sequence ID" value="MFC4596357.1"/>
    <property type="molecule type" value="Genomic_DNA"/>
</dbReference>
<dbReference type="InterPro" id="IPR000277">
    <property type="entry name" value="Cys/Met-Metab_PyrdxlP-dep_enz"/>
</dbReference>
<evidence type="ECO:0000313" key="6">
    <source>
        <dbReference type="Proteomes" id="UP001595957"/>
    </source>
</evidence>